<evidence type="ECO:0000256" key="1">
    <source>
        <dbReference type="SAM" id="MobiDB-lite"/>
    </source>
</evidence>
<organism evidence="2 3">
    <name type="scientific">Papaver somniferum</name>
    <name type="common">Opium poppy</name>
    <dbReference type="NCBI Taxonomy" id="3469"/>
    <lineage>
        <taxon>Eukaryota</taxon>
        <taxon>Viridiplantae</taxon>
        <taxon>Streptophyta</taxon>
        <taxon>Embryophyta</taxon>
        <taxon>Tracheophyta</taxon>
        <taxon>Spermatophyta</taxon>
        <taxon>Magnoliopsida</taxon>
        <taxon>Ranunculales</taxon>
        <taxon>Papaveraceae</taxon>
        <taxon>Papaveroideae</taxon>
        <taxon>Papaver</taxon>
    </lineage>
</organism>
<feature type="region of interest" description="Disordered" evidence="1">
    <location>
        <begin position="36"/>
        <end position="60"/>
    </location>
</feature>
<reference evidence="2 3" key="1">
    <citation type="journal article" date="2018" name="Science">
        <title>The opium poppy genome and morphinan production.</title>
        <authorList>
            <person name="Guo L."/>
            <person name="Winzer T."/>
            <person name="Yang X."/>
            <person name="Li Y."/>
            <person name="Ning Z."/>
            <person name="He Z."/>
            <person name="Teodor R."/>
            <person name="Lu Y."/>
            <person name="Bowser T.A."/>
            <person name="Graham I.A."/>
            <person name="Ye K."/>
        </authorList>
    </citation>
    <scope>NUCLEOTIDE SEQUENCE [LARGE SCALE GENOMIC DNA]</scope>
    <source>
        <strain evidence="3">cv. HN1</strain>
        <tissue evidence="2">Leaves</tissue>
    </source>
</reference>
<dbReference type="Proteomes" id="UP000316621">
    <property type="component" value="Chromosome 8"/>
</dbReference>
<accession>A0A4Y7KQJ2</accession>
<dbReference type="EMBL" id="CM010722">
    <property type="protein sequence ID" value="RZC75097.1"/>
    <property type="molecule type" value="Genomic_DNA"/>
</dbReference>
<protein>
    <submittedName>
        <fullName evidence="2">Uncharacterized protein</fullName>
    </submittedName>
</protein>
<dbReference type="AlphaFoldDB" id="A0A4Y7KQJ2"/>
<evidence type="ECO:0000313" key="2">
    <source>
        <dbReference type="EMBL" id="RZC75097.1"/>
    </source>
</evidence>
<dbReference type="Gramene" id="RZC75097">
    <property type="protein sequence ID" value="RZC75097"/>
    <property type="gene ID" value="C5167_050579"/>
</dbReference>
<name>A0A4Y7KQJ2_PAPSO</name>
<keyword evidence="3" id="KW-1185">Reference proteome</keyword>
<gene>
    <name evidence="2" type="ORF">C5167_050579</name>
</gene>
<sequence>MRTGILYRGKGVNLITGNKDGEFNLVTDGMEFNDDDEEEEMEFNDDDEDSAECESGSEGE</sequence>
<proteinExistence type="predicted"/>
<evidence type="ECO:0000313" key="3">
    <source>
        <dbReference type="Proteomes" id="UP000316621"/>
    </source>
</evidence>